<dbReference type="GO" id="GO:0009113">
    <property type="term" value="P:purine nucleobase biosynthetic process"/>
    <property type="evidence" value="ECO:0007669"/>
    <property type="project" value="InterPro"/>
</dbReference>
<dbReference type="AlphaFoldDB" id="A0RTU1"/>
<dbReference type="SUPFAM" id="SSF51246">
    <property type="entry name" value="Rudiment single hybrid motif"/>
    <property type="match status" value="1"/>
</dbReference>
<dbReference type="GO" id="GO:0005524">
    <property type="term" value="F:ATP binding"/>
    <property type="evidence" value="ECO:0007669"/>
    <property type="project" value="UniProtKB-UniRule"/>
</dbReference>
<dbReference type="HAMAP" id="MF_00138">
    <property type="entry name" value="GARS"/>
    <property type="match status" value="1"/>
</dbReference>
<evidence type="ECO:0000256" key="2">
    <source>
        <dbReference type="ARBA" id="ARBA00013255"/>
    </source>
</evidence>
<dbReference type="GO" id="GO:0006189">
    <property type="term" value="P:'de novo' IMP biosynthetic process"/>
    <property type="evidence" value="ECO:0007669"/>
    <property type="project" value="UniProtKB-UniRule"/>
</dbReference>
<dbReference type="InterPro" id="IPR020561">
    <property type="entry name" value="PRibGlycinamid_synth_ATP-grasp"/>
</dbReference>
<accession>A0RTU1</accession>
<evidence type="ECO:0000256" key="7">
    <source>
        <dbReference type="ARBA" id="ARBA00038345"/>
    </source>
</evidence>
<dbReference type="KEGG" id="csy:CENSYa_0113"/>
<dbReference type="InterPro" id="IPR020560">
    <property type="entry name" value="PRibGlycinamide_synth_C-dom"/>
</dbReference>
<dbReference type="EC" id="6.3.4.13" evidence="2 10"/>
<dbReference type="PROSITE" id="PS50975">
    <property type="entry name" value="ATP_GRASP"/>
    <property type="match status" value="1"/>
</dbReference>
<sequence>MLVVGSGGREHALGWRLSQSPGVEEVFTAPGNGGAPGSVGIGFSDLNALADFADENGCFTVVGPEAALADGIVDYFEDRGLGIIGPSKKASWLESSKIYAKEFMARNGIPTAEFASFDEPRKALVYAGSLSYDVVVKADGLAEGKGVVVCHSKQDAESAIDAMLVDGKFGDAGRKIIVERRLDGIEASYIALCDGDSAIPMAASRDHKRAHDGDKGPNTGGMGAYSPVPEMDGPMSKRIQDEIINKTVSCMKSEGTPFRGFLYAGIMIDKGRPFVLEYNVRMGDPECQPLMMRADFDLYEYLSAATGGGLSGLPAPKWSSQHAACIVMASGGYPVRYDIGEEITGLGDVPEDVMVFHAGTQQDGEKVLTSGGRVLGVTALGDTLSGAVSRAYDSVSKISWPGAQYRTDIGVRP</sequence>
<evidence type="ECO:0000259" key="13">
    <source>
        <dbReference type="PROSITE" id="PS50975"/>
    </source>
</evidence>
<dbReference type="InterPro" id="IPR011054">
    <property type="entry name" value="Rudment_hybrid_motif"/>
</dbReference>
<keyword evidence="15" id="KW-1185">Reference proteome</keyword>
<evidence type="ECO:0000256" key="10">
    <source>
        <dbReference type="HAMAP-Rule" id="MF_00138"/>
    </source>
</evidence>
<dbReference type="InterPro" id="IPR020562">
    <property type="entry name" value="PRibGlycinamide_synth_N"/>
</dbReference>
<evidence type="ECO:0000313" key="15">
    <source>
        <dbReference type="Proteomes" id="UP000000758"/>
    </source>
</evidence>
<keyword evidence="5 10" id="KW-0658">Purine biosynthesis</keyword>
<comment type="pathway">
    <text evidence="1 10">Purine metabolism; IMP biosynthesis via de novo pathway; N(1)-(5-phospho-D-ribosyl)glycinamide from 5-phospho-alpha-D-ribose 1-diphosphate: step 2/2.</text>
</comment>
<feature type="region of interest" description="Disordered" evidence="12">
    <location>
        <begin position="207"/>
        <end position="229"/>
    </location>
</feature>
<evidence type="ECO:0000256" key="4">
    <source>
        <dbReference type="ARBA" id="ARBA00022741"/>
    </source>
</evidence>
<dbReference type="InterPro" id="IPR011761">
    <property type="entry name" value="ATP-grasp"/>
</dbReference>
<dbReference type="InterPro" id="IPR000115">
    <property type="entry name" value="PRibGlycinamide_synth"/>
</dbReference>
<gene>
    <name evidence="10" type="primary">purD</name>
    <name evidence="14" type="ordered locus">CENSYa_0113</name>
</gene>
<dbReference type="Proteomes" id="UP000000758">
    <property type="component" value="Chromosome"/>
</dbReference>
<dbReference type="GO" id="GO:0004637">
    <property type="term" value="F:phosphoribosylamine-glycine ligase activity"/>
    <property type="evidence" value="ECO:0007669"/>
    <property type="project" value="UniProtKB-UniRule"/>
</dbReference>
<dbReference type="PANTHER" id="PTHR43472:SF1">
    <property type="entry name" value="PHOSPHORIBOSYLAMINE--GLYCINE LIGASE, CHLOROPLASTIC"/>
    <property type="match status" value="1"/>
</dbReference>
<dbReference type="SUPFAM" id="SSF52440">
    <property type="entry name" value="PreATP-grasp domain"/>
    <property type="match status" value="1"/>
</dbReference>
<evidence type="ECO:0000256" key="5">
    <source>
        <dbReference type="ARBA" id="ARBA00022755"/>
    </source>
</evidence>
<dbReference type="Gene3D" id="3.30.470.20">
    <property type="entry name" value="ATP-grasp fold, B domain"/>
    <property type="match status" value="1"/>
</dbReference>
<dbReference type="GO" id="GO:0046872">
    <property type="term" value="F:metal ion binding"/>
    <property type="evidence" value="ECO:0007669"/>
    <property type="project" value="InterPro"/>
</dbReference>
<comment type="similarity">
    <text evidence="7 10">Belongs to the GARS family.</text>
</comment>
<dbReference type="Gene3D" id="3.40.50.20">
    <property type="match status" value="1"/>
</dbReference>
<reference evidence="14 15" key="1">
    <citation type="journal article" date="2006" name="Proc. Natl. Acad. Sci. U.S.A.">
        <title>Genomic analysis of the uncultivated marine crenarchaeote Cenarchaeum symbiosum.</title>
        <authorList>
            <person name="Hallam S.J."/>
            <person name="Konstantinidis K.T."/>
            <person name="Putnam N."/>
            <person name="Schleper C."/>
            <person name="Watanabe Y."/>
            <person name="Sugahara J."/>
            <person name="Preston C."/>
            <person name="de la Torre J."/>
            <person name="Richardson P.M."/>
            <person name="DeLong E.F."/>
        </authorList>
    </citation>
    <scope>NUCLEOTIDE SEQUENCE [LARGE SCALE GENOMIC DNA]</scope>
    <source>
        <strain evidence="15">A</strain>
    </source>
</reference>
<dbReference type="FunFam" id="3.90.600.10:FF:000001">
    <property type="entry name" value="Trifunctional purine biosynthetic protein adenosine-3"/>
    <property type="match status" value="1"/>
</dbReference>
<evidence type="ECO:0000256" key="1">
    <source>
        <dbReference type="ARBA" id="ARBA00005174"/>
    </source>
</evidence>
<dbReference type="STRING" id="414004.CENSYa_0113"/>
<evidence type="ECO:0000256" key="12">
    <source>
        <dbReference type="SAM" id="MobiDB-lite"/>
    </source>
</evidence>
<keyword evidence="6 11" id="KW-0067">ATP-binding</keyword>
<dbReference type="UniPathway" id="UPA00074">
    <property type="reaction ID" value="UER00125"/>
</dbReference>
<dbReference type="EnsemblBacteria" id="ABK76758">
    <property type="protein sequence ID" value="ABK76758"/>
    <property type="gene ID" value="CENSYa_0113"/>
</dbReference>
<dbReference type="InterPro" id="IPR016185">
    <property type="entry name" value="PreATP-grasp_dom_sf"/>
</dbReference>
<dbReference type="Gene3D" id="3.30.1490.20">
    <property type="entry name" value="ATP-grasp fold, A domain"/>
    <property type="match status" value="1"/>
</dbReference>
<dbReference type="HOGENOM" id="CLU_027420_3_1_2"/>
<evidence type="ECO:0000313" key="14">
    <source>
        <dbReference type="EMBL" id="ABK76758.1"/>
    </source>
</evidence>
<evidence type="ECO:0000256" key="9">
    <source>
        <dbReference type="ARBA" id="ARBA00042864"/>
    </source>
</evidence>
<dbReference type="SMART" id="SM01210">
    <property type="entry name" value="GARS_C"/>
    <property type="match status" value="1"/>
</dbReference>
<dbReference type="SUPFAM" id="SSF56059">
    <property type="entry name" value="Glutathione synthetase ATP-binding domain-like"/>
    <property type="match status" value="1"/>
</dbReference>
<feature type="domain" description="ATP-grasp" evidence="13">
    <location>
        <begin position="101"/>
        <end position="307"/>
    </location>
</feature>
<dbReference type="Pfam" id="PF02843">
    <property type="entry name" value="GARS_C"/>
    <property type="match status" value="1"/>
</dbReference>
<organism evidence="14 15">
    <name type="scientific">Cenarchaeum symbiosum (strain A)</name>
    <dbReference type="NCBI Taxonomy" id="414004"/>
    <lineage>
        <taxon>Archaea</taxon>
        <taxon>Nitrososphaerota</taxon>
        <taxon>Candidatus Cenarchaeales</taxon>
        <taxon>Candidatus Cenarchaeaceae</taxon>
        <taxon>Candidatus Cenarchaeum</taxon>
    </lineage>
</organism>
<evidence type="ECO:0000256" key="8">
    <source>
        <dbReference type="ARBA" id="ARBA00042242"/>
    </source>
</evidence>
<dbReference type="Gene3D" id="3.90.600.10">
    <property type="entry name" value="Phosphoribosylglycinamide synthetase, C-terminal domain"/>
    <property type="match status" value="1"/>
</dbReference>
<dbReference type="PANTHER" id="PTHR43472">
    <property type="entry name" value="PHOSPHORIBOSYLAMINE--GLYCINE LIGASE"/>
    <property type="match status" value="1"/>
</dbReference>
<comment type="catalytic activity">
    <reaction evidence="10">
        <text>5-phospho-beta-D-ribosylamine + glycine + ATP = N(1)-(5-phospho-beta-D-ribosyl)glycinamide + ADP + phosphate + H(+)</text>
        <dbReference type="Rhea" id="RHEA:17453"/>
        <dbReference type="ChEBI" id="CHEBI:15378"/>
        <dbReference type="ChEBI" id="CHEBI:30616"/>
        <dbReference type="ChEBI" id="CHEBI:43474"/>
        <dbReference type="ChEBI" id="CHEBI:57305"/>
        <dbReference type="ChEBI" id="CHEBI:58681"/>
        <dbReference type="ChEBI" id="CHEBI:143788"/>
        <dbReference type="ChEBI" id="CHEBI:456216"/>
        <dbReference type="EC" id="6.3.4.13"/>
    </reaction>
</comment>
<dbReference type="Pfam" id="PF02844">
    <property type="entry name" value="GARS_N"/>
    <property type="match status" value="1"/>
</dbReference>
<protein>
    <recommendedName>
        <fullName evidence="2 10">Phosphoribosylamine--glycine ligase</fullName>
        <ecNumber evidence="2 10">6.3.4.13</ecNumber>
    </recommendedName>
    <alternativeName>
        <fullName evidence="10">GARS</fullName>
    </alternativeName>
    <alternativeName>
        <fullName evidence="8 10">Glycinamide ribonucleotide synthetase</fullName>
    </alternativeName>
    <alternativeName>
        <fullName evidence="9 10">Phosphoribosylglycinamide synthetase</fullName>
    </alternativeName>
</protein>
<dbReference type="Pfam" id="PF01071">
    <property type="entry name" value="GARS_A"/>
    <property type="match status" value="1"/>
</dbReference>
<dbReference type="EMBL" id="DP000238">
    <property type="protein sequence ID" value="ABK76758.1"/>
    <property type="molecule type" value="Genomic_DNA"/>
</dbReference>
<keyword evidence="4 11" id="KW-0547">Nucleotide-binding</keyword>
<evidence type="ECO:0000256" key="3">
    <source>
        <dbReference type="ARBA" id="ARBA00022598"/>
    </source>
</evidence>
<dbReference type="NCBIfam" id="TIGR00877">
    <property type="entry name" value="purD"/>
    <property type="match status" value="1"/>
</dbReference>
<keyword evidence="3 10" id="KW-0436">Ligase</keyword>
<evidence type="ECO:0000256" key="6">
    <source>
        <dbReference type="ARBA" id="ARBA00022840"/>
    </source>
</evidence>
<dbReference type="InterPro" id="IPR013815">
    <property type="entry name" value="ATP_grasp_subdomain_1"/>
</dbReference>
<dbReference type="InterPro" id="IPR037123">
    <property type="entry name" value="PRibGlycinamide_synth_C_sf"/>
</dbReference>
<proteinExistence type="inferred from homology"/>
<dbReference type="SMART" id="SM01209">
    <property type="entry name" value="GARS_A"/>
    <property type="match status" value="1"/>
</dbReference>
<dbReference type="PATRIC" id="fig|414004.10.peg.103"/>
<name>A0RTU1_CENSY</name>
<evidence type="ECO:0000256" key="11">
    <source>
        <dbReference type="PROSITE-ProRule" id="PRU00409"/>
    </source>
</evidence>